<accession>A0ABT1ZAX6</accession>
<dbReference type="RefSeq" id="WP_258499768.1">
    <property type="nucleotide sequence ID" value="NZ_JANSKA010000009.1"/>
</dbReference>
<evidence type="ECO:0000256" key="1">
    <source>
        <dbReference type="SAM" id="MobiDB-lite"/>
    </source>
</evidence>
<evidence type="ECO:0000313" key="2">
    <source>
        <dbReference type="EMBL" id="MCR9037373.1"/>
    </source>
</evidence>
<evidence type="ECO:0008006" key="4">
    <source>
        <dbReference type="Google" id="ProtNLM"/>
    </source>
</evidence>
<dbReference type="InterPro" id="IPR009057">
    <property type="entry name" value="Homeodomain-like_sf"/>
</dbReference>
<proteinExistence type="predicted"/>
<organism evidence="2 3">
    <name type="scientific">Tractidigestivibacter montrealensis</name>
    <dbReference type="NCBI Taxonomy" id="2972466"/>
    <lineage>
        <taxon>Bacteria</taxon>
        <taxon>Bacillati</taxon>
        <taxon>Actinomycetota</taxon>
        <taxon>Coriobacteriia</taxon>
        <taxon>Coriobacteriales</taxon>
        <taxon>Atopobiaceae</taxon>
        <taxon>Tractidigestivibacter</taxon>
    </lineage>
</organism>
<protein>
    <recommendedName>
        <fullName evidence="4">Homeodomain phBC6A51-type domain-containing protein</fullName>
    </recommendedName>
</protein>
<sequence>MARRAKLTQEMVDQAIQLKADGLSNGDIVCALGIHESTFYRWIGDPKNRLQRELSEGLKKEEAEFKHTLLTTIRAAALARNQYWTAAAWLLERKYPDEYGKADRRRDEDEGGDAPRIVLGVVAKPVQGRLDFSAAGGDGEGDGSSRPSDDAEDGEGAGDGD</sequence>
<dbReference type="Proteomes" id="UP001204320">
    <property type="component" value="Unassembled WGS sequence"/>
</dbReference>
<comment type="caution">
    <text evidence="2">The sequence shown here is derived from an EMBL/GenBank/DDBJ whole genome shotgun (WGS) entry which is preliminary data.</text>
</comment>
<keyword evidence="3" id="KW-1185">Reference proteome</keyword>
<name>A0ABT1ZAX6_9ACTN</name>
<feature type="compositionally biased region" description="Acidic residues" evidence="1">
    <location>
        <begin position="150"/>
        <end position="161"/>
    </location>
</feature>
<dbReference type="Gene3D" id="1.10.10.60">
    <property type="entry name" value="Homeodomain-like"/>
    <property type="match status" value="1"/>
</dbReference>
<evidence type="ECO:0000313" key="3">
    <source>
        <dbReference type="Proteomes" id="UP001204320"/>
    </source>
</evidence>
<dbReference type="SUPFAM" id="SSF46689">
    <property type="entry name" value="Homeodomain-like"/>
    <property type="match status" value="1"/>
</dbReference>
<dbReference type="EMBL" id="JANSKA010000009">
    <property type="protein sequence ID" value="MCR9037373.1"/>
    <property type="molecule type" value="Genomic_DNA"/>
</dbReference>
<gene>
    <name evidence="2" type="ORF">NVS32_10495</name>
</gene>
<feature type="region of interest" description="Disordered" evidence="1">
    <location>
        <begin position="130"/>
        <end position="161"/>
    </location>
</feature>
<reference evidence="2 3" key="1">
    <citation type="submission" date="2022-08" db="EMBL/GenBank/DDBJ databases">
        <title>Tractidigestivibacter montrealensis type strain KD21.</title>
        <authorList>
            <person name="Diop K."/>
            <person name="Richard C."/>
            <person name="Routy B."/>
        </authorList>
    </citation>
    <scope>NUCLEOTIDE SEQUENCE [LARGE SCALE GENOMIC DNA]</scope>
    <source>
        <strain evidence="2 3">KD21</strain>
    </source>
</reference>